<feature type="transmembrane region" description="Helical" evidence="2">
    <location>
        <begin position="204"/>
        <end position="226"/>
    </location>
</feature>
<feature type="transmembrane region" description="Helical" evidence="2">
    <location>
        <begin position="376"/>
        <end position="397"/>
    </location>
</feature>
<feature type="transmembrane region" description="Helical" evidence="2">
    <location>
        <begin position="246"/>
        <end position="263"/>
    </location>
</feature>
<feature type="transmembrane region" description="Helical" evidence="2">
    <location>
        <begin position="115"/>
        <end position="138"/>
    </location>
</feature>
<evidence type="ECO:0000256" key="1">
    <source>
        <dbReference type="SAM" id="MobiDB-lite"/>
    </source>
</evidence>
<organism evidence="3">
    <name type="scientific">freshwater metagenome</name>
    <dbReference type="NCBI Taxonomy" id="449393"/>
    <lineage>
        <taxon>unclassified sequences</taxon>
        <taxon>metagenomes</taxon>
        <taxon>ecological metagenomes</taxon>
    </lineage>
</organism>
<dbReference type="Pfam" id="PF19877">
    <property type="entry name" value="DUF6350"/>
    <property type="match status" value="1"/>
</dbReference>
<feature type="region of interest" description="Disordered" evidence="1">
    <location>
        <begin position="1"/>
        <end position="55"/>
    </location>
</feature>
<dbReference type="AlphaFoldDB" id="A0A6J6RSP0"/>
<feature type="transmembrane region" description="Helical" evidence="2">
    <location>
        <begin position="417"/>
        <end position="439"/>
    </location>
</feature>
<name>A0A6J6RSP0_9ZZZZ</name>
<evidence type="ECO:0000256" key="2">
    <source>
        <dbReference type="SAM" id="Phobius"/>
    </source>
</evidence>
<feature type="transmembrane region" description="Helical" evidence="2">
    <location>
        <begin position="61"/>
        <end position="87"/>
    </location>
</feature>
<keyword evidence="2" id="KW-0812">Transmembrane</keyword>
<proteinExistence type="predicted"/>
<reference evidence="3" key="1">
    <citation type="submission" date="2020-05" db="EMBL/GenBank/DDBJ databases">
        <authorList>
            <person name="Chiriac C."/>
            <person name="Salcher M."/>
            <person name="Ghai R."/>
            <person name="Kavagutti S V."/>
        </authorList>
    </citation>
    <scope>NUCLEOTIDE SEQUENCE</scope>
</reference>
<feature type="transmembrane region" description="Helical" evidence="2">
    <location>
        <begin position="283"/>
        <end position="306"/>
    </location>
</feature>
<dbReference type="EMBL" id="CAEZXR010000321">
    <property type="protein sequence ID" value="CAB4725378.1"/>
    <property type="molecule type" value="Genomic_DNA"/>
</dbReference>
<keyword evidence="2" id="KW-1133">Transmembrane helix</keyword>
<protein>
    <submittedName>
        <fullName evidence="3">Unannotated protein</fullName>
    </submittedName>
</protein>
<evidence type="ECO:0000313" key="3">
    <source>
        <dbReference type="EMBL" id="CAB4725378.1"/>
    </source>
</evidence>
<keyword evidence="2" id="KW-0472">Membrane</keyword>
<sequence>MARPKVREPARVGEPAWRLRPGAAPGDDDEAMTSLLPSARPRAGAPSSPGDRRHQRPLTAVATLGGALAAGTTLLVCVALGVVGWFLTDAGAHGTPRDGLRTGALGWLMGHGSGVHVTGTAVTAVPLGVTLLCAWSLWRVGHRVGDAISGHGPDADRIGDGERDWTVPMALGLFVSGYAVVAVVVSSLTATASTAPDTGAVVRWSIVLGVIFGGSGLAVGSGRAAIWSTYVPPTLLAAAATARRILLTWLAVAASGFVAALVVDVDTAANILSQLHTDAADATLFVLLSLLVVPNAVAFSGSYLLGPGFSMGVGTLVSPSAVVLGPLPMFPLLAALPDNGTPPGWTAGLVALPPLVGALGAVQAQRRMPTLRWDEGALRGCVGGAGAGIVFAVLAAVAGGAVGPGRMRDVAPMAGDVLVHAITSFGLGGLIGGLIVTAWQRRAARDLTGH</sequence>
<feature type="transmembrane region" description="Helical" evidence="2">
    <location>
        <begin position="345"/>
        <end position="364"/>
    </location>
</feature>
<accession>A0A6J6RSP0</accession>
<gene>
    <name evidence="3" type="ORF">UFOPK2579_02260</name>
</gene>
<feature type="transmembrane region" description="Helical" evidence="2">
    <location>
        <begin position="171"/>
        <end position="192"/>
    </location>
</feature>
<feature type="transmembrane region" description="Helical" evidence="2">
    <location>
        <begin position="313"/>
        <end position="333"/>
    </location>
</feature>
<feature type="compositionally biased region" description="Basic and acidic residues" evidence="1">
    <location>
        <begin position="1"/>
        <end position="11"/>
    </location>
</feature>
<dbReference type="InterPro" id="IPR045931">
    <property type="entry name" value="DUF6350"/>
</dbReference>